<comment type="caution">
    <text evidence="2">The sequence shown here is derived from an EMBL/GenBank/DDBJ whole genome shotgun (WGS) entry which is preliminary data.</text>
</comment>
<dbReference type="Proteomes" id="UP000231553">
    <property type="component" value="Unassembled WGS sequence"/>
</dbReference>
<evidence type="ECO:0000313" key="3">
    <source>
        <dbReference type="Proteomes" id="UP000231553"/>
    </source>
</evidence>
<dbReference type="OrthoDB" id="7837760at2"/>
<feature type="transmembrane region" description="Helical" evidence="1">
    <location>
        <begin position="341"/>
        <end position="366"/>
    </location>
</feature>
<feature type="transmembrane region" description="Helical" evidence="1">
    <location>
        <begin position="378"/>
        <end position="401"/>
    </location>
</feature>
<feature type="transmembrane region" description="Helical" evidence="1">
    <location>
        <begin position="136"/>
        <end position="153"/>
    </location>
</feature>
<proteinExistence type="predicted"/>
<organism evidence="2 3">
    <name type="scientific">Pseudooceanicola lipolyticus</name>
    <dbReference type="NCBI Taxonomy" id="2029104"/>
    <lineage>
        <taxon>Bacteria</taxon>
        <taxon>Pseudomonadati</taxon>
        <taxon>Pseudomonadota</taxon>
        <taxon>Alphaproteobacteria</taxon>
        <taxon>Rhodobacterales</taxon>
        <taxon>Paracoccaceae</taxon>
        <taxon>Pseudooceanicola</taxon>
    </lineage>
</organism>
<feature type="transmembrane region" description="Helical" evidence="1">
    <location>
        <begin position="233"/>
        <end position="249"/>
    </location>
</feature>
<reference evidence="2 3" key="1">
    <citation type="journal article" date="2018" name="Int. J. Syst. Evol. Microbiol.">
        <title>Pseudooceanicola lipolyticus sp. nov., a marine alphaproteobacterium, reclassification of Oceanicola flagellatus as Pseudooceanicola flagellatus comb. nov. and emended description of the genus Pseudooceanicola.</title>
        <authorList>
            <person name="Huang M.-M."/>
            <person name="Guo L.-L."/>
            <person name="Wu Y.-H."/>
            <person name="Lai Q.-L."/>
            <person name="Shao Z.-Z."/>
            <person name="Wang C.-S."/>
            <person name="Wu M."/>
            <person name="Xu X.-W."/>
        </authorList>
    </citation>
    <scope>NUCLEOTIDE SEQUENCE [LARGE SCALE GENOMIC DNA]</scope>
    <source>
        <strain evidence="2 3">157</strain>
    </source>
</reference>
<evidence type="ECO:0000313" key="2">
    <source>
        <dbReference type="EMBL" id="PJE36033.1"/>
    </source>
</evidence>
<accession>A0A2M8IZS2</accession>
<name>A0A2M8IZS2_9RHOB</name>
<dbReference type="EMBL" id="PGTB01000060">
    <property type="protein sequence ID" value="PJE36033.1"/>
    <property type="molecule type" value="Genomic_DNA"/>
</dbReference>
<dbReference type="RefSeq" id="WP_100163142.1">
    <property type="nucleotide sequence ID" value="NZ_PGTB01000060.1"/>
</dbReference>
<keyword evidence="1" id="KW-0812">Transmembrane</keyword>
<feature type="transmembrane region" description="Helical" evidence="1">
    <location>
        <begin position="255"/>
        <end position="276"/>
    </location>
</feature>
<sequence length="410" mass="44844">MSVQYPVLGDIWPYREAAVAPELAALPVDFFFSEAGSSRISAARWTTPADPAAAPRASYALRLRQQGRQGDIARWDPMHGEWRVTRKFPVPAGEDACAIVDLQGILLGGVEGTEALATRMKSLLQPELSRAKGLRLGAKLLSVLSVIVLFYAVRAGVERHAIEPFALIFALAVGIGLLAVGLRTRTKALSEQGLERISEQFRFEYRKADHGTLTLKTVGNILKDHDRKRDEEAVVFGFLLLLCFVYFISPLVVIGVIVALVVVTMIIGDTSMLRALGVALDRAETRLEQAFLSFRASNDAFAPPALRSAKKAVLRDRMRRHGDMLARTRSRQARFRLTQDIAIAVSFGIIFAAYAFPIAAGFQMLAVSTADSLVNTSLFKVAPVVILLSISRSTVSLAQVANRRLAVLTK</sequence>
<keyword evidence="1" id="KW-0472">Membrane</keyword>
<keyword evidence="3" id="KW-1185">Reference proteome</keyword>
<evidence type="ECO:0000256" key="1">
    <source>
        <dbReference type="SAM" id="Phobius"/>
    </source>
</evidence>
<protein>
    <submittedName>
        <fullName evidence="2">Uncharacterized protein</fullName>
    </submittedName>
</protein>
<gene>
    <name evidence="2" type="ORF">CVM52_14140</name>
</gene>
<keyword evidence="1" id="KW-1133">Transmembrane helix</keyword>
<feature type="transmembrane region" description="Helical" evidence="1">
    <location>
        <begin position="165"/>
        <end position="182"/>
    </location>
</feature>
<dbReference type="AlphaFoldDB" id="A0A2M8IZS2"/>